<keyword evidence="8 12" id="KW-0798">TonB box</keyword>
<evidence type="ECO:0000259" key="14">
    <source>
        <dbReference type="Pfam" id="PF00593"/>
    </source>
</evidence>
<dbReference type="Pfam" id="PF00593">
    <property type="entry name" value="TonB_dep_Rec_b-barrel"/>
    <property type="match status" value="1"/>
</dbReference>
<organism evidence="16 17">
    <name type="scientific">Sinobacterium norvegicum</name>
    <dbReference type="NCBI Taxonomy" id="1641715"/>
    <lineage>
        <taxon>Bacteria</taxon>
        <taxon>Pseudomonadati</taxon>
        <taxon>Pseudomonadota</taxon>
        <taxon>Gammaproteobacteria</taxon>
        <taxon>Cellvibrionales</taxon>
        <taxon>Spongiibacteraceae</taxon>
        <taxon>Sinobacterium</taxon>
    </lineage>
</organism>
<sequence length="747" mass="81483">MKNNRSQLATAIKLATATLIGTSSFAQAESITLEEVVVTAQKRAESLQDTPISISAFTESDLENYDIKEVQDISNTTPNVRFSKSGGGSGGNVLLNIRGVSEVDPAITRDLTVGMYLDGVFIGRSAGAAFDIVDLERVEVLRGPQGTLYGKNTIGGAVNFVTAKPTGEFGLKQTFTAGDYGLFESRTSVDLPSVGETGEGLGKLSAKVSYNYQTRDGYMDGTPESNVSEFDNLDSQAVRAALLWELTDDTRVNFSADYNDRKNIGNPLIFDTNGDKKIERPDEVTGFHTKESTLKVNGYSMDIASDFYDMGILGDVTFKAITGYREQSQAEGGDYSSDGTFYSDSTTDVKQLSQELQAVGTTMDDRLDYAVGLYYFNEQGDVWNPQTRDISANIGYPSPSWSSTTSLYGMDNTSYAAYGQATYTPDFLEDRMRVTLGLRYTRDEKDQYLGIDMDNVFIQDAIMPMTNATETFTKTTPTITVDYAWTDTLNTYAKIAQGFRSGGFNTRSSTVEEFQTSFEPEEMTSYELGMKSDWMDRRIRMNAAIFYNDYTNMQVVNSEYNAAIGVMGGVITNAGEAVLYGGEIELSAAVTQDLTVNATYGFTDIDYKEYIVNGVDISSTAGMTTNPKHTASASADYYIADLGIGQLRAFADVSWQDETYFNANIAAPTTSGLTQGSYALVNGRVILSEIAGISEGELQVAAWGKNLTNEEYYVHGINFGDPAVGGGGNAVIFGDPRSFGMDVTYRY</sequence>
<evidence type="ECO:0000256" key="8">
    <source>
        <dbReference type="ARBA" id="ARBA00023077"/>
    </source>
</evidence>
<name>A0ABM9AAP1_9GAMM</name>
<dbReference type="RefSeq" id="WP_237442888.1">
    <property type="nucleotide sequence ID" value="NZ_CAKLPX010000001.1"/>
</dbReference>
<comment type="caution">
    <text evidence="16">The sequence shown here is derived from an EMBL/GenBank/DDBJ whole genome shotgun (WGS) entry which is preliminary data.</text>
</comment>
<evidence type="ECO:0000256" key="2">
    <source>
        <dbReference type="ARBA" id="ARBA00022448"/>
    </source>
</evidence>
<dbReference type="InterPro" id="IPR012910">
    <property type="entry name" value="Plug_dom"/>
</dbReference>
<feature type="domain" description="TonB-dependent receptor-like beta-barrel" evidence="14">
    <location>
        <begin position="248"/>
        <end position="685"/>
    </location>
</feature>
<feature type="domain" description="TonB-dependent receptor plug" evidence="15">
    <location>
        <begin position="47"/>
        <end position="157"/>
    </location>
</feature>
<keyword evidence="2 11" id="KW-0813">Transport</keyword>
<keyword evidence="17" id="KW-1185">Reference proteome</keyword>
<dbReference type="CDD" id="cd01347">
    <property type="entry name" value="ligand_gated_channel"/>
    <property type="match status" value="1"/>
</dbReference>
<dbReference type="PANTHER" id="PTHR32552:SF81">
    <property type="entry name" value="TONB-DEPENDENT OUTER MEMBRANE RECEPTOR"/>
    <property type="match status" value="1"/>
</dbReference>
<evidence type="ECO:0000256" key="4">
    <source>
        <dbReference type="ARBA" id="ARBA00022496"/>
    </source>
</evidence>
<keyword evidence="6" id="KW-0408">Iron</keyword>
<dbReference type="InterPro" id="IPR039426">
    <property type="entry name" value="TonB-dep_rcpt-like"/>
</dbReference>
<dbReference type="Pfam" id="PF07715">
    <property type="entry name" value="Plug"/>
    <property type="match status" value="1"/>
</dbReference>
<evidence type="ECO:0000256" key="10">
    <source>
        <dbReference type="ARBA" id="ARBA00023237"/>
    </source>
</evidence>
<keyword evidence="9 11" id="KW-0472">Membrane</keyword>
<keyword evidence="7" id="KW-0406">Ion transport</keyword>
<evidence type="ECO:0000259" key="15">
    <source>
        <dbReference type="Pfam" id="PF07715"/>
    </source>
</evidence>
<feature type="chain" id="PRO_5046136528" evidence="13">
    <location>
        <begin position="29"/>
        <end position="747"/>
    </location>
</feature>
<comment type="subcellular location">
    <subcellularLocation>
        <location evidence="1 11">Cell outer membrane</location>
        <topology evidence="1 11">Multi-pass membrane protein</topology>
    </subcellularLocation>
</comment>
<keyword evidence="3 11" id="KW-1134">Transmembrane beta strand</keyword>
<evidence type="ECO:0000256" key="11">
    <source>
        <dbReference type="PROSITE-ProRule" id="PRU01360"/>
    </source>
</evidence>
<keyword evidence="5 11" id="KW-0812">Transmembrane</keyword>
<accession>A0ABM9AAP1</accession>
<dbReference type="PROSITE" id="PS52016">
    <property type="entry name" value="TONB_DEPENDENT_REC_3"/>
    <property type="match status" value="1"/>
</dbReference>
<evidence type="ECO:0000256" key="9">
    <source>
        <dbReference type="ARBA" id="ARBA00023136"/>
    </source>
</evidence>
<evidence type="ECO:0000256" key="5">
    <source>
        <dbReference type="ARBA" id="ARBA00022692"/>
    </source>
</evidence>
<evidence type="ECO:0000256" key="3">
    <source>
        <dbReference type="ARBA" id="ARBA00022452"/>
    </source>
</evidence>
<dbReference type="Proteomes" id="UP000838100">
    <property type="component" value="Unassembled WGS sequence"/>
</dbReference>
<feature type="signal peptide" evidence="13">
    <location>
        <begin position="1"/>
        <end position="28"/>
    </location>
</feature>
<dbReference type="PANTHER" id="PTHR32552">
    <property type="entry name" value="FERRICHROME IRON RECEPTOR-RELATED"/>
    <property type="match status" value="1"/>
</dbReference>
<dbReference type="EMBL" id="CAKLPX010000001">
    <property type="protein sequence ID" value="CAH0990201.1"/>
    <property type="molecule type" value="Genomic_DNA"/>
</dbReference>
<keyword evidence="16" id="KW-0675">Receptor</keyword>
<evidence type="ECO:0000256" key="7">
    <source>
        <dbReference type="ARBA" id="ARBA00023065"/>
    </source>
</evidence>
<evidence type="ECO:0000256" key="6">
    <source>
        <dbReference type="ARBA" id="ARBA00023004"/>
    </source>
</evidence>
<evidence type="ECO:0000313" key="16">
    <source>
        <dbReference type="EMBL" id="CAH0990201.1"/>
    </source>
</evidence>
<keyword evidence="10 11" id="KW-0998">Cell outer membrane</keyword>
<proteinExistence type="inferred from homology"/>
<dbReference type="InterPro" id="IPR000531">
    <property type="entry name" value="Beta-barrel_TonB"/>
</dbReference>
<reference evidence="16" key="1">
    <citation type="submission" date="2021-12" db="EMBL/GenBank/DDBJ databases">
        <authorList>
            <person name="Rodrigo-Torres L."/>
            <person name="Arahal R. D."/>
            <person name="Lucena T."/>
        </authorList>
    </citation>
    <scope>NUCLEOTIDE SEQUENCE</scope>
    <source>
        <strain evidence="16">CECT 8267</strain>
    </source>
</reference>
<gene>
    <name evidence="16" type="primary">cntO</name>
    <name evidence="16" type="ORF">SIN8267_00293</name>
</gene>
<keyword evidence="13" id="KW-0732">Signal</keyword>
<dbReference type="SUPFAM" id="SSF56935">
    <property type="entry name" value="Porins"/>
    <property type="match status" value="1"/>
</dbReference>
<keyword evidence="4" id="KW-0410">Iron transport</keyword>
<evidence type="ECO:0000256" key="13">
    <source>
        <dbReference type="SAM" id="SignalP"/>
    </source>
</evidence>
<dbReference type="Gene3D" id="2.40.170.20">
    <property type="entry name" value="TonB-dependent receptor, beta-barrel domain"/>
    <property type="match status" value="1"/>
</dbReference>
<dbReference type="InterPro" id="IPR036942">
    <property type="entry name" value="Beta-barrel_TonB_sf"/>
</dbReference>
<comment type="similarity">
    <text evidence="11 12">Belongs to the TonB-dependent receptor family.</text>
</comment>
<evidence type="ECO:0000313" key="17">
    <source>
        <dbReference type="Proteomes" id="UP000838100"/>
    </source>
</evidence>
<protein>
    <submittedName>
        <fullName evidence="16">Metal-pseudopaline receptor CntO</fullName>
    </submittedName>
</protein>
<evidence type="ECO:0000256" key="1">
    <source>
        <dbReference type="ARBA" id="ARBA00004571"/>
    </source>
</evidence>
<evidence type="ECO:0000256" key="12">
    <source>
        <dbReference type="RuleBase" id="RU003357"/>
    </source>
</evidence>